<evidence type="ECO:0000313" key="2">
    <source>
        <dbReference type="Proteomes" id="UP000244890"/>
    </source>
</evidence>
<proteinExistence type="predicted"/>
<gene>
    <name evidence="1" type="ORF">CDV25_02295</name>
</gene>
<dbReference type="RefSeq" id="WP_108910602.1">
    <property type="nucleotide sequence ID" value="NZ_CP021886.1"/>
</dbReference>
<organism evidence="1 2">
    <name type="scientific">Helicobacter apodemus</name>
    <dbReference type="NCBI Taxonomy" id="135569"/>
    <lineage>
        <taxon>Bacteria</taxon>
        <taxon>Pseudomonadati</taxon>
        <taxon>Campylobacterota</taxon>
        <taxon>Epsilonproteobacteria</taxon>
        <taxon>Campylobacterales</taxon>
        <taxon>Helicobacteraceae</taxon>
        <taxon>Helicobacter</taxon>
    </lineage>
</organism>
<accession>A0A2U8FCI7</accession>
<protein>
    <submittedName>
        <fullName evidence="1">Uncharacterized protein</fullName>
    </submittedName>
</protein>
<sequence length="237" mass="27472">MNNTLNTNKEKDFMALVTESSDGKSVFRLDCIDVFVDNNEDVLYAELFGKTQIIKAVTNRVFNKTFTSVLSDKRLSAGFSNAKHINFRSKMRYKREIAPLERGYSLVIIYTEELLSKKYLMTKKPLFGFIEVNEETLKDFSNWLDKLGIPVPKDKNFRKKVFELVKSKSLTPIISYTVLHSLGDKAKDTKLLTLFDMSFLIDNEYKELCKIIELVYHSMVRKKEIKAKSYKSDLEVA</sequence>
<name>A0A2U8FCI7_9HELI</name>
<evidence type="ECO:0000313" key="1">
    <source>
        <dbReference type="EMBL" id="AWI33718.1"/>
    </source>
</evidence>
<dbReference type="OrthoDB" id="9868653at2"/>
<reference evidence="1 2" key="1">
    <citation type="submission" date="2017-06" db="EMBL/GenBank/DDBJ databases">
        <title>Complete genome of Helicobacter apodemus.</title>
        <authorList>
            <person name="Cho S."/>
        </authorList>
    </citation>
    <scope>NUCLEOTIDE SEQUENCE [LARGE SCALE GENOMIC DNA]</scope>
    <source>
        <strain evidence="2">SNUVETPUB-15-01</strain>
    </source>
</reference>
<dbReference type="KEGG" id="had:CDV25_02295"/>
<dbReference type="AlphaFoldDB" id="A0A2U8FCI7"/>
<dbReference type="Proteomes" id="UP000244890">
    <property type="component" value="Chromosome"/>
</dbReference>
<dbReference type="EMBL" id="CP021886">
    <property type="protein sequence ID" value="AWI33718.1"/>
    <property type="molecule type" value="Genomic_DNA"/>
</dbReference>